<reference evidence="1 2" key="1">
    <citation type="submission" date="2018-08" db="EMBL/GenBank/DDBJ databases">
        <authorList>
            <person name="Khan S.A."/>
            <person name="Jeon C.O."/>
            <person name="Chun B.H."/>
            <person name="Jeong S.E."/>
        </authorList>
    </citation>
    <scope>NUCLEOTIDE SEQUENCE [LARGE SCALE GENOMIC DNA]</scope>
    <source>
        <strain evidence="1 2">S-16</strain>
    </source>
</reference>
<dbReference type="OrthoDB" id="240750at2"/>
<sequence>MATLVFPASTPEAWDEIAQARRRGEAVVAAASVAVPEVTRRFGELVSLPFIHDADFTPRLAALLKERGIDRILCPVVVVHRFVERWLKEQQVQGVALVGESPIARQVRLVGEAMAQGQALMPFIEACADGHDCADAMASAALLRHGMGIYGESDIDKLAAMIGIFADLQARGDVVEIGALMGRTAFTLLALSRRAGIGPLLVVDPWSAEHALQKDSPRALQEIDSDWGDHSRLVQGFLLNLLPFGGGGDLNYLREPSHLGHARYSDAGEVVSDEFGTTRYARRIAVLHIDGNHDFDAVARDCALWLPHLAHGGWLILDDYVWAHGDGPQRMGDQLLRETGRWTRAFVAGKALFLHAA</sequence>
<dbReference type="GO" id="GO:0008168">
    <property type="term" value="F:methyltransferase activity"/>
    <property type="evidence" value="ECO:0007669"/>
    <property type="project" value="UniProtKB-KW"/>
</dbReference>
<keyword evidence="1" id="KW-0489">Methyltransferase</keyword>
<accession>A0A3N7K041</accession>
<dbReference type="SUPFAM" id="SSF53335">
    <property type="entry name" value="S-adenosyl-L-methionine-dependent methyltransferases"/>
    <property type="match status" value="1"/>
</dbReference>
<protein>
    <submittedName>
        <fullName evidence="1">Class I SAM-dependent methyltransferase</fullName>
    </submittedName>
</protein>
<proteinExistence type="predicted"/>
<keyword evidence="2" id="KW-1185">Reference proteome</keyword>
<evidence type="ECO:0000313" key="1">
    <source>
        <dbReference type="EMBL" id="RQP24385.1"/>
    </source>
</evidence>
<dbReference type="Proteomes" id="UP000267464">
    <property type="component" value="Unassembled WGS sequence"/>
</dbReference>
<gene>
    <name evidence="1" type="ORF">DZC73_13900</name>
</gene>
<dbReference type="InterPro" id="IPR029063">
    <property type="entry name" value="SAM-dependent_MTases_sf"/>
</dbReference>
<dbReference type="Gene3D" id="3.40.50.150">
    <property type="entry name" value="Vaccinia Virus protein VP39"/>
    <property type="match status" value="1"/>
</dbReference>
<keyword evidence="1" id="KW-0808">Transferase</keyword>
<dbReference type="EMBL" id="QUSW01000003">
    <property type="protein sequence ID" value="RQP24385.1"/>
    <property type="molecule type" value="Genomic_DNA"/>
</dbReference>
<comment type="caution">
    <text evidence="1">The sequence shown here is derived from an EMBL/GenBank/DDBJ whole genome shotgun (WGS) entry which is preliminary data.</text>
</comment>
<dbReference type="Pfam" id="PF13578">
    <property type="entry name" value="Methyltransf_24"/>
    <property type="match status" value="1"/>
</dbReference>
<dbReference type="RefSeq" id="WP_124540914.1">
    <property type="nucleotide sequence ID" value="NZ_QUSW01000003.1"/>
</dbReference>
<name>A0A3N7K041_9BURK</name>
<dbReference type="GO" id="GO:0032259">
    <property type="term" value="P:methylation"/>
    <property type="evidence" value="ECO:0007669"/>
    <property type="project" value="UniProtKB-KW"/>
</dbReference>
<organism evidence="1 2">
    <name type="scientific">Piscinibacter terrae</name>
    <dbReference type="NCBI Taxonomy" id="2496871"/>
    <lineage>
        <taxon>Bacteria</taxon>
        <taxon>Pseudomonadati</taxon>
        <taxon>Pseudomonadota</taxon>
        <taxon>Betaproteobacteria</taxon>
        <taxon>Burkholderiales</taxon>
        <taxon>Sphaerotilaceae</taxon>
        <taxon>Piscinibacter</taxon>
    </lineage>
</organism>
<dbReference type="AlphaFoldDB" id="A0A3N7K041"/>
<evidence type="ECO:0000313" key="2">
    <source>
        <dbReference type="Proteomes" id="UP000267464"/>
    </source>
</evidence>
<reference evidence="1 2" key="2">
    <citation type="submission" date="2018-12" db="EMBL/GenBank/DDBJ databases">
        <title>Rhizobacter gummiphilus sp. nov., a rubber-degrading bacterium isolated from the soil of a botanical garden in Japan.</title>
        <authorList>
            <person name="Shunsuke S.S."/>
        </authorList>
    </citation>
    <scope>NUCLEOTIDE SEQUENCE [LARGE SCALE GENOMIC DNA]</scope>
    <source>
        <strain evidence="1 2">S-16</strain>
    </source>
</reference>